<keyword evidence="1 2" id="KW-0378">Hydrolase</keyword>
<dbReference type="SUPFAM" id="SSF55811">
    <property type="entry name" value="Nudix"/>
    <property type="match status" value="1"/>
</dbReference>
<dbReference type="PANTHER" id="PTHR43736">
    <property type="entry name" value="ADP-RIBOSE PYROPHOSPHATASE"/>
    <property type="match status" value="1"/>
</dbReference>
<evidence type="ECO:0000259" key="3">
    <source>
        <dbReference type="PROSITE" id="PS51462"/>
    </source>
</evidence>
<dbReference type="EMBL" id="HBEA01011045">
    <property type="protein sequence ID" value="CAD8258941.1"/>
    <property type="molecule type" value="Transcribed_RNA"/>
</dbReference>
<dbReference type="PROSITE" id="PS51462">
    <property type="entry name" value="NUDIX"/>
    <property type="match status" value="1"/>
</dbReference>
<dbReference type="PANTHER" id="PTHR43736:SF1">
    <property type="entry name" value="DIHYDRONEOPTERIN TRIPHOSPHATE DIPHOSPHATASE"/>
    <property type="match status" value="1"/>
</dbReference>
<protein>
    <recommendedName>
        <fullName evidence="3">Nudix hydrolase domain-containing protein</fullName>
    </recommendedName>
</protein>
<comment type="similarity">
    <text evidence="2">Belongs to the Nudix hydrolase family.</text>
</comment>
<evidence type="ECO:0000313" key="4">
    <source>
        <dbReference type="EMBL" id="CAD8258941.1"/>
    </source>
</evidence>
<dbReference type="InterPro" id="IPR020476">
    <property type="entry name" value="Nudix_hydrolase"/>
</dbReference>
<name>A0A7R9U976_9STRA</name>
<evidence type="ECO:0000256" key="1">
    <source>
        <dbReference type="ARBA" id="ARBA00022801"/>
    </source>
</evidence>
<accession>A0A7R9U976</accession>
<sequence length="195" mass="21053">MHVGRSVTSVLYLASAAARLRCSPAPARRLVRMATPGLPYPRAAVSCVLATQQEDGGQSYLLVKRGKPPGVGLWSLPGGKLELGEETLAGALRETFEETGLDETVLTLHPWPITTTDAIYRDDEGGYAFHYCIAQVYASVLPEAVDSVVAGDDALEVRWFTLEEVQALQDDDIAGNVLSVVRISQQLKEANIISN</sequence>
<dbReference type="Pfam" id="PF00293">
    <property type="entry name" value="NUDIX"/>
    <property type="match status" value="1"/>
</dbReference>
<dbReference type="GO" id="GO:0016787">
    <property type="term" value="F:hydrolase activity"/>
    <property type="evidence" value="ECO:0007669"/>
    <property type="project" value="UniProtKB-KW"/>
</dbReference>
<dbReference type="InterPro" id="IPR020084">
    <property type="entry name" value="NUDIX_hydrolase_CS"/>
</dbReference>
<dbReference type="InterPro" id="IPR015797">
    <property type="entry name" value="NUDIX_hydrolase-like_dom_sf"/>
</dbReference>
<organism evidence="4">
    <name type="scientific">Pinguiococcus pyrenoidosus</name>
    <dbReference type="NCBI Taxonomy" id="172671"/>
    <lineage>
        <taxon>Eukaryota</taxon>
        <taxon>Sar</taxon>
        <taxon>Stramenopiles</taxon>
        <taxon>Ochrophyta</taxon>
        <taxon>Pinguiophyceae</taxon>
        <taxon>Pinguiochrysidales</taxon>
        <taxon>Pinguiochrysidaceae</taxon>
        <taxon>Pinguiococcus</taxon>
    </lineage>
</organism>
<dbReference type="PRINTS" id="PR00502">
    <property type="entry name" value="NUDIXFAMILY"/>
</dbReference>
<dbReference type="Gene3D" id="3.90.79.10">
    <property type="entry name" value="Nucleoside Triphosphate Pyrophosphohydrolase"/>
    <property type="match status" value="1"/>
</dbReference>
<proteinExistence type="inferred from homology"/>
<gene>
    <name evidence="4" type="ORF">PPYR1160_LOCUS8442</name>
</gene>
<reference evidence="4" key="1">
    <citation type="submission" date="2021-01" db="EMBL/GenBank/DDBJ databases">
        <authorList>
            <person name="Corre E."/>
            <person name="Pelletier E."/>
            <person name="Niang G."/>
            <person name="Scheremetjew M."/>
            <person name="Finn R."/>
            <person name="Kale V."/>
            <person name="Holt S."/>
            <person name="Cochrane G."/>
            <person name="Meng A."/>
            <person name="Brown T."/>
            <person name="Cohen L."/>
        </authorList>
    </citation>
    <scope>NUCLEOTIDE SEQUENCE</scope>
    <source>
        <strain evidence="4">CCMP2078</strain>
    </source>
</reference>
<dbReference type="PROSITE" id="PS00893">
    <property type="entry name" value="NUDIX_BOX"/>
    <property type="match status" value="1"/>
</dbReference>
<feature type="domain" description="Nudix hydrolase" evidence="3">
    <location>
        <begin position="40"/>
        <end position="183"/>
    </location>
</feature>
<dbReference type="CDD" id="cd04673">
    <property type="entry name" value="NUDIX_ADPRase"/>
    <property type="match status" value="1"/>
</dbReference>
<dbReference type="AlphaFoldDB" id="A0A7R9U976"/>
<dbReference type="InterPro" id="IPR000086">
    <property type="entry name" value="NUDIX_hydrolase_dom"/>
</dbReference>
<evidence type="ECO:0000256" key="2">
    <source>
        <dbReference type="RuleBase" id="RU003476"/>
    </source>
</evidence>